<feature type="compositionally biased region" description="Pro residues" evidence="1">
    <location>
        <begin position="7"/>
        <end position="16"/>
    </location>
</feature>
<dbReference type="EMBL" id="JAZEWV010000046">
    <property type="protein sequence ID" value="MEE4546473.1"/>
    <property type="molecule type" value="Genomic_DNA"/>
</dbReference>
<keyword evidence="3" id="KW-1185">Reference proteome</keyword>
<reference evidence="2 3" key="1">
    <citation type="submission" date="2023-12" db="EMBL/GenBank/DDBJ databases">
        <title>Streptomyces sp. V4-01.</title>
        <authorList>
            <person name="Somphong A."/>
            <person name="Phongsopitanun W."/>
        </authorList>
    </citation>
    <scope>NUCLEOTIDE SEQUENCE [LARGE SCALE GENOMIC DNA]</scope>
    <source>
        <strain evidence="2 3">V4-01</strain>
    </source>
</reference>
<evidence type="ECO:0000256" key="1">
    <source>
        <dbReference type="SAM" id="MobiDB-lite"/>
    </source>
</evidence>
<protein>
    <recommendedName>
        <fullName evidence="4">Helix-turn-helix DNA binding domain protein</fullName>
    </recommendedName>
</protein>
<evidence type="ECO:0008006" key="4">
    <source>
        <dbReference type="Google" id="ProtNLM"/>
    </source>
</evidence>
<evidence type="ECO:0000313" key="2">
    <source>
        <dbReference type="EMBL" id="MEE4546473.1"/>
    </source>
</evidence>
<evidence type="ECO:0000313" key="3">
    <source>
        <dbReference type="Proteomes" id="UP001344658"/>
    </source>
</evidence>
<dbReference type="RefSeq" id="WP_330800173.1">
    <property type="nucleotide sequence ID" value="NZ_JAZEWV010000046.1"/>
</dbReference>
<organism evidence="2 3">
    <name type="scientific">Actinacidiphila polyblastidii</name>
    <dbReference type="NCBI Taxonomy" id="3110430"/>
    <lineage>
        <taxon>Bacteria</taxon>
        <taxon>Bacillati</taxon>
        <taxon>Actinomycetota</taxon>
        <taxon>Actinomycetes</taxon>
        <taxon>Kitasatosporales</taxon>
        <taxon>Streptomycetaceae</taxon>
        <taxon>Actinacidiphila</taxon>
    </lineage>
</organism>
<name>A0ABU7PKW6_9ACTN</name>
<sequence length="176" mass="19266">MTDEQPETPPPPPPAPIVRDGHNRFRRTVEQAKRDAWAADRWGEGWTLVAIGEALGIGKSSVKEAIDRIMYAATSSATEQARNRQRLRLELAHEAAMEVLEATHITVSHGRVITIKDDDGKDVPLRDHAPVLAALDRIVKISESARKLDGIDAATKVQIGGELKYEIVGVPPEDLA</sequence>
<feature type="region of interest" description="Disordered" evidence="1">
    <location>
        <begin position="1"/>
        <end position="23"/>
    </location>
</feature>
<proteinExistence type="predicted"/>
<accession>A0ABU7PKW6</accession>
<comment type="caution">
    <text evidence="2">The sequence shown here is derived from an EMBL/GenBank/DDBJ whole genome shotgun (WGS) entry which is preliminary data.</text>
</comment>
<dbReference type="Proteomes" id="UP001344658">
    <property type="component" value="Unassembled WGS sequence"/>
</dbReference>
<gene>
    <name evidence="2" type="ORF">V2S66_31475</name>
</gene>